<proteinExistence type="predicted"/>
<evidence type="ECO:0000313" key="3">
    <source>
        <dbReference type="Proteomes" id="UP001595711"/>
    </source>
</evidence>
<dbReference type="RefSeq" id="WP_379729799.1">
    <property type="nucleotide sequence ID" value="NZ_JBHRYJ010000007.1"/>
</dbReference>
<evidence type="ECO:0000259" key="1">
    <source>
        <dbReference type="Pfam" id="PF14842"/>
    </source>
</evidence>
<gene>
    <name evidence="2" type="ORF">ACFOOQ_21770</name>
</gene>
<name>A0ABV7VQ19_9PROT</name>
<dbReference type="Gene3D" id="1.10.220.30">
    <property type="match status" value="1"/>
</dbReference>
<feature type="domain" description="Flagellar motor switch protein FliG N-terminal" evidence="1">
    <location>
        <begin position="4"/>
        <end position="53"/>
    </location>
</feature>
<dbReference type="EMBL" id="JBHRYJ010000007">
    <property type="protein sequence ID" value="MFC3678193.1"/>
    <property type="molecule type" value="Genomic_DNA"/>
</dbReference>
<evidence type="ECO:0000313" key="2">
    <source>
        <dbReference type="EMBL" id="MFC3678193.1"/>
    </source>
</evidence>
<dbReference type="InterPro" id="IPR011002">
    <property type="entry name" value="FliG_a-hlx"/>
</dbReference>
<organism evidence="2 3">
    <name type="scientific">Ferrovibrio xuzhouensis</name>
    <dbReference type="NCBI Taxonomy" id="1576914"/>
    <lineage>
        <taxon>Bacteria</taxon>
        <taxon>Pseudomonadati</taxon>
        <taxon>Pseudomonadota</taxon>
        <taxon>Alphaproteobacteria</taxon>
        <taxon>Rhodospirillales</taxon>
        <taxon>Rhodospirillaceae</taxon>
        <taxon>Ferrovibrio</taxon>
    </lineage>
</organism>
<dbReference type="Proteomes" id="UP001595711">
    <property type="component" value="Unassembled WGS sequence"/>
</dbReference>
<dbReference type="InterPro" id="IPR028263">
    <property type="entry name" value="FliG_N"/>
</dbReference>
<sequence>MSRDKLVAFLRVAGPERTAAILRRLPPQEAQAIQQALDQTPAVPSTQVDQAADAAATFVATVARKP</sequence>
<comment type="caution">
    <text evidence="2">The sequence shown here is derived from an EMBL/GenBank/DDBJ whole genome shotgun (WGS) entry which is preliminary data.</text>
</comment>
<dbReference type="Pfam" id="PF14842">
    <property type="entry name" value="FliG_N"/>
    <property type="match status" value="1"/>
</dbReference>
<protein>
    <recommendedName>
        <fullName evidence="1">Flagellar motor switch protein FliG N-terminal domain-containing protein</fullName>
    </recommendedName>
</protein>
<accession>A0ABV7VQ19</accession>
<dbReference type="SUPFAM" id="SSF48029">
    <property type="entry name" value="FliG"/>
    <property type="match status" value="1"/>
</dbReference>
<reference evidence="3" key="1">
    <citation type="journal article" date="2019" name="Int. J. Syst. Evol. Microbiol.">
        <title>The Global Catalogue of Microorganisms (GCM) 10K type strain sequencing project: providing services to taxonomists for standard genome sequencing and annotation.</title>
        <authorList>
            <consortium name="The Broad Institute Genomics Platform"/>
            <consortium name="The Broad Institute Genome Sequencing Center for Infectious Disease"/>
            <person name="Wu L."/>
            <person name="Ma J."/>
        </authorList>
    </citation>
    <scope>NUCLEOTIDE SEQUENCE [LARGE SCALE GENOMIC DNA]</scope>
    <source>
        <strain evidence="3">KCTC 42182</strain>
    </source>
</reference>
<keyword evidence="3" id="KW-1185">Reference proteome</keyword>